<dbReference type="AlphaFoldDB" id="A0A143SZK3"/>
<proteinExistence type="predicted"/>
<geneLocation type="plasmid" evidence="1">
    <name>SAP2</name>
</geneLocation>
<evidence type="ECO:0000313" key="1">
    <source>
        <dbReference type="EMBL" id="BAU77550.1"/>
    </source>
</evidence>
<organism evidence="1">
    <name type="scientific">Streptomyces avermitilis (strain ATCC 31267 / DSM 46492 / JCM 5070 / NBRC 14893 / NCIMB 12804 / NRRL 8165 / MA-4680)</name>
    <dbReference type="NCBI Taxonomy" id="227882"/>
    <lineage>
        <taxon>Bacteria</taxon>
        <taxon>Bacillati</taxon>
        <taxon>Actinomycetota</taxon>
        <taxon>Actinomycetes</taxon>
        <taxon>Kitasatosporales</taxon>
        <taxon>Streptomycetaceae</taxon>
        <taxon>Streptomyces</taxon>
    </lineage>
</organism>
<gene>
    <name evidence="1" type="ORF">SAVERM_2p106</name>
</gene>
<sequence length="458" mass="50169">MVSLEWEIHELNAPLHEFSLLHREEIVGHFGEDCPGTKEISRRNLPWHGEFLPVPPALLPTRAVERMSACHSALHRALDHLFDRRLNSSWRHLATALRLEETILRFVDTSRRPNWLTICRPDVVLSGDAVSIVEPNAGTSCGFVSEADVLGRLFEAAPAIGDYLQAVGARRDDAVAAVAAHLFRRLRQAREPVSALILVMDFAADLQAYAGGYELMASELRRYGLRAEVAAVEDLEVGPSGVFHGGERCALLYRYAGEEPDPTDKFKLLAPLLDAARAGHVVIADELQDAIAANKTILAPLSEELDAGRLPRDLTDTLATFIPWTRVLEEARTNVDGALVDLPAWALAHRSELVLKPGSGFCGRGVTVGSEVDDTTWSKALDAALEASEAWIVQRLVVSHPTRSAIVRDSQLLSEESYVDYGYFAVDGSVPAVIRKNAPFGSKTRRVKLASVGPVFLV</sequence>
<name>A0A143SZK3_STRAW</name>
<dbReference type="EMBL" id="AP017380">
    <property type="protein sequence ID" value="BAU77550.1"/>
    <property type="molecule type" value="Genomic_DNA"/>
</dbReference>
<dbReference type="SUPFAM" id="SSF56059">
    <property type="entry name" value="Glutathione synthetase ATP-binding domain-like"/>
    <property type="match status" value="1"/>
</dbReference>
<accession>A0A143SZK3</accession>
<dbReference type="OrthoDB" id="8041036at2"/>
<dbReference type="RefSeq" id="WP_037652517.1">
    <property type="nucleotide sequence ID" value="NZ_BAVY01000055.1"/>
</dbReference>
<protein>
    <recommendedName>
        <fullName evidence="2">Circularly permuted type 2 ATP-grasp protein</fullName>
    </recommendedName>
</protein>
<keyword evidence="1" id="KW-0614">Plasmid</keyword>
<evidence type="ECO:0008006" key="2">
    <source>
        <dbReference type="Google" id="ProtNLM"/>
    </source>
</evidence>
<reference evidence="1" key="1">
    <citation type="submission" date="2016-03" db="EMBL/GenBank/DDBJ databases">
        <title>Complete sequence of the second linear plasmid SAP2 of Streptomyces avermitilis.</title>
        <authorList>
            <person name="Ikeda H."/>
        </authorList>
    </citation>
    <scope>NUCLEOTIDE SEQUENCE</scope>
    <source>
        <strain evidence="1">MA-4680</strain>
        <plasmid evidence="1">SAP2</plasmid>
    </source>
</reference>